<evidence type="ECO:0000313" key="2">
    <source>
        <dbReference type="Proteomes" id="UP000222542"/>
    </source>
</evidence>
<dbReference type="Gramene" id="PHT63830">
    <property type="protein sequence ID" value="PHT63830"/>
    <property type="gene ID" value="T459_32359"/>
</dbReference>
<dbReference type="Proteomes" id="UP000222542">
    <property type="component" value="Unassembled WGS sequence"/>
</dbReference>
<dbReference type="AlphaFoldDB" id="A0A2G2Y288"/>
<evidence type="ECO:0000313" key="1">
    <source>
        <dbReference type="EMBL" id="PHT63830.1"/>
    </source>
</evidence>
<keyword evidence="2" id="KW-1185">Reference proteome</keyword>
<name>A0A2G2Y288_CAPAN</name>
<organism evidence="1 2">
    <name type="scientific">Capsicum annuum</name>
    <name type="common">Capsicum pepper</name>
    <dbReference type="NCBI Taxonomy" id="4072"/>
    <lineage>
        <taxon>Eukaryota</taxon>
        <taxon>Viridiplantae</taxon>
        <taxon>Streptophyta</taxon>
        <taxon>Embryophyta</taxon>
        <taxon>Tracheophyta</taxon>
        <taxon>Spermatophyta</taxon>
        <taxon>Magnoliopsida</taxon>
        <taxon>eudicotyledons</taxon>
        <taxon>Gunneridae</taxon>
        <taxon>Pentapetalae</taxon>
        <taxon>asterids</taxon>
        <taxon>lamiids</taxon>
        <taxon>Solanales</taxon>
        <taxon>Solanaceae</taxon>
        <taxon>Solanoideae</taxon>
        <taxon>Capsiceae</taxon>
        <taxon>Capsicum</taxon>
    </lineage>
</organism>
<gene>
    <name evidence="1" type="ORF">T459_32359</name>
</gene>
<proteinExistence type="predicted"/>
<dbReference type="EMBL" id="AYRZ02000023">
    <property type="protein sequence ID" value="PHT63830.1"/>
    <property type="molecule type" value="Genomic_DNA"/>
</dbReference>
<comment type="caution">
    <text evidence="1">The sequence shown here is derived from an EMBL/GenBank/DDBJ whole genome shotgun (WGS) entry which is preliminary data.</text>
</comment>
<reference evidence="1 2" key="1">
    <citation type="journal article" date="2014" name="Nat. Genet.">
        <title>Genome sequence of the hot pepper provides insights into the evolution of pungency in Capsicum species.</title>
        <authorList>
            <person name="Kim S."/>
            <person name="Park M."/>
            <person name="Yeom S.I."/>
            <person name="Kim Y.M."/>
            <person name="Lee J.M."/>
            <person name="Lee H.A."/>
            <person name="Seo E."/>
            <person name="Choi J."/>
            <person name="Cheong K."/>
            <person name="Kim K.T."/>
            <person name="Jung K."/>
            <person name="Lee G.W."/>
            <person name="Oh S.K."/>
            <person name="Bae C."/>
            <person name="Kim S.B."/>
            <person name="Lee H.Y."/>
            <person name="Kim S.Y."/>
            <person name="Kim M.S."/>
            <person name="Kang B.C."/>
            <person name="Jo Y.D."/>
            <person name="Yang H.B."/>
            <person name="Jeong H.J."/>
            <person name="Kang W.H."/>
            <person name="Kwon J.K."/>
            <person name="Shin C."/>
            <person name="Lim J.Y."/>
            <person name="Park J.H."/>
            <person name="Huh J.H."/>
            <person name="Kim J.S."/>
            <person name="Kim B.D."/>
            <person name="Cohen O."/>
            <person name="Paran I."/>
            <person name="Suh M.C."/>
            <person name="Lee S.B."/>
            <person name="Kim Y.K."/>
            <person name="Shin Y."/>
            <person name="Noh S.J."/>
            <person name="Park J."/>
            <person name="Seo Y.S."/>
            <person name="Kwon S.Y."/>
            <person name="Kim H.A."/>
            <person name="Park J.M."/>
            <person name="Kim H.J."/>
            <person name="Choi S.B."/>
            <person name="Bosland P.W."/>
            <person name="Reeves G."/>
            <person name="Jo S.H."/>
            <person name="Lee B.W."/>
            <person name="Cho H.T."/>
            <person name="Choi H.S."/>
            <person name="Lee M.S."/>
            <person name="Yu Y."/>
            <person name="Do Choi Y."/>
            <person name="Park B.S."/>
            <person name="van Deynze A."/>
            <person name="Ashrafi H."/>
            <person name="Hill T."/>
            <person name="Kim W.T."/>
            <person name="Pai H.S."/>
            <person name="Ahn H.K."/>
            <person name="Yeam I."/>
            <person name="Giovannoni J.J."/>
            <person name="Rose J.K."/>
            <person name="Sorensen I."/>
            <person name="Lee S.J."/>
            <person name="Kim R.W."/>
            <person name="Choi I.Y."/>
            <person name="Choi B.S."/>
            <person name="Lim J.S."/>
            <person name="Lee Y.H."/>
            <person name="Choi D."/>
        </authorList>
    </citation>
    <scope>NUCLEOTIDE SEQUENCE [LARGE SCALE GENOMIC DNA]</scope>
    <source>
        <strain evidence="2">cv. CM334</strain>
    </source>
</reference>
<sequence length="128" mass="15252">MGQNDIDDVLDHLRRIKGGGDLNSVKIDQIETLEVDLRLLRTFMKCWFEHSLTNEQTLEINRFIKKLKVVQKKMRFFRYLYVTEINGYVDHEKMEGLETRIQFMADNVGQFCLALSSYEDENEVDIWK</sequence>
<accession>A0A2G2Y288</accession>
<protein>
    <submittedName>
        <fullName evidence="1">Uncharacterized protein</fullName>
    </submittedName>
</protein>
<reference evidence="1 2" key="2">
    <citation type="journal article" date="2017" name="Genome Biol.">
        <title>New reference genome sequences of hot pepper reveal the massive evolution of plant disease-resistance genes by retroduplication.</title>
        <authorList>
            <person name="Kim S."/>
            <person name="Park J."/>
            <person name="Yeom S.I."/>
            <person name="Kim Y.M."/>
            <person name="Seo E."/>
            <person name="Kim K.T."/>
            <person name="Kim M.S."/>
            <person name="Lee J.M."/>
            <person name="Cheong K."/>
            <person name="Shin H.S."/>
            <person name="Kim S.B."/>
            <person name="Han K."/>
            <person name="Lee J."/>
            <person name="Park M."/>
            <person name="Lee H.A."/>
            <person name="Lee H.Y."/>
            <person name="Lee Y."/>
            <person name="Oh S."/>
            <person name="Lee J.H."/>
            <person name="Choi E."/>
            <person name="Choi E."/>
            <person name="Lee S.E."/>
            <person name="Jeon J."/>
            <person name="Kim H."/>
            <person name="Choi G."/>
            <person name="Song H."/>
            <person name="Lee J."/>
            <person name="Lee S.C."/>
            <person name="Kwon J.K."/>
            <person name="Lee H.Y."/>
            <person name="Koo N."/>
            <person name="Hong Y."/>
            <person name="Kim R.W."/>
            <person name="Kang W.H."/>
            <person name="Huh J.H."/>
            <person name="Kang B.C."/>
            <person name="Yang T.J."/>
            <person name="Lee Y.H."/>
            <person name="Bennetzen J.L."/>
            <person name="Choi D."/>
        </authorList>
    </citation>
    <scope>NUCLEOTIDE SEQUENCE [LARGE SCALE GENOMIC DNA]</scope>
    <source>
        <strain evidence="2">cv. CM334</strain>
    </source>
</reference>